<dbReference type="InterPro" id="IPR013413">
    <property type="entry name" value="CRISPR-assoc_prot_NE0113"/>
</dbReference>
<dbReference type="RefSeq" id="WP_274164009.1">
    <property type="nucleotide sequence ID" value="NZ_JAJUBC010000007.1"/>
</dbReference>
<dbReference type="InterPro" id="IPR019092">
    <property type="entry name" value="SSO2081-like_dom"/>
</dbReference>
<protein>
    <submittedName>
        <fullName evidence="2">CRISPR-associated ring nuclease Csm6</fullName>
    </submittedName>
</protein>
<proteinExistence type="predicted"/>
<organism evidence="2 3">
    <name type="scientific">Enterovibrio gelatinilyticus</name>
    <dbReference type="NCBI Taxonomy" id="2899819"/>
    <lineage>
        <taxon>Bacteria</taxon>
        <taxon>Pseudomonadati</taxon>
        <taxon>Pseudomonadota</taxon>
        <taxon>Gammaproteobacteria</taxon>
        <taxon>Vibrionales</taxon>
        <taxon>Vibrionaceae</taxon>
        <taxon>Enterovibrio</taxon>
    </lineage>
</organism>
<keyword evidence="3" id="KW-1185">Reference proteome</keyword>
<name>A0ABT5QYP5_9GAMM</name>
<dbReference type="CDD" id="cd09741">
    <property type="entry name" value="Csx1_III-U"/>
    <property type="match status" value="1"/>
</dbReference>
<accession>A0ABT5QYP5</accession>
<evidence type="ECO:0000259" key="1">
    <source>
        <dbReference type="Pfam" id="PF09623"/>
    </source>
</evidence>
<feature type="domain" description="CRISPR system ring nuclease SSO2081-like" evidence="1">
    <location>
        <begin position="12"/>
        <end position="217"/>
    </location>
</feature>
<dbReference type="EMBL" id="JAJUBC010000007">
    <property type="protein sequence ID" value="MDD1793145.1"/>
    <property type="molecule type" value="Genomic_DNA"/>
</dbReference>
<sequence length="374" mass="42151">MKNILLATTGASPQVLTETLFAIHQSGKPFPDEVFVITTQSAKTSLMNGLFRDGHLQALFKEYDLPPVVLDESHIWLIEDNDGNPIDDAKSIEDQTYMADFITRKVFSLTQDENCAIHASLAGGRKTMAFYFGYAMSLFGREQDTLSHVFVDDEYEFVRDFWFPTKEPKWVTGKNGQGEVDVSKATVTLAEIPFVRMRNSIDKSLLNSMMNYSFSQSVGLLNASHSDNLSVTINRAAKILEIVGVEITLTQKELAFYLWLLDKGEQGVVVDRYFDNDPEHSIRFLAIYSEMASDPRVFESFGSTPEDFSEGNHHSIKGMQKEFLQPLKSYINKKIKSALPEQTASTIEIMSQKDGAQTRYWVNACANKLTLTVI</sequence>
<comment type="caution">
    <text evidence="2">The sequence shown here is derived from an EMBL/GenBank/DDBJ whole genome shotgun (WGS) entry which is preliminary data.</text>
</comment>
<dbReference type="Proteomes" id="UP001149400">
    <property type="component" value="Unassembled WGS sequence"/>
</dbReference>
<dbReference type="NCBIfam" id="TIGR02584">
    <property type="entry name" value="cas_NE0113"/>
    <property type="match status" value="1"/>
</dbReference>
<evidence type="ECO:0000313" key="2">
    <source>
        <dbReference type="EMBL" id="MDD1793145.1"/>
    </source>
</evidence>
<reference evidence="2" key="1">
    <citation type="submission" date="2021-12" db="EMBL/GenBank/DDBJ databases">
        <title>Enterovibrio ZSDZ35 sp. nov. and Enterovibrio ZSDZ42 sp. nov., isolated from coastal seawater in Qingdao.</title>
        <authorList>
            <person name="Zhang P."/>
        </authorList>
    </citation>
    <scope>NUCLEOTIDE SEQUENCE</scope>
    <source>
        <strain evidence="2">ZSDZ42</strain>
    </source>
</reference>
<dbReference type="Pfam" id="PF09623">
    <property type="entry name" value="Cas_NE0113"/>
    <property type="match status" value="1"/>
</dbReference>
<gene>
    <name evidence="2" type="primary">csm6</name>
    <name evidence="2" type="ORF">LRP50_08410</name>
</gene>
<evidence type="ECO:0000313" key="3">
    <source>
        <dbReference type="Proteomes" id="UP001149400"/>
    </source>
</evidence>